<dbReference type="OrthoDB" id="3798352at2759"/>
<dbReference type="EMBL" id="ML977371">
    <property type="protein sequence ID" value="KAF2105803.1"/>
    <property type="molecule type" value="Genomic_DNA"/>
</dbReference>
<evidence type="ECO:0000256" key="1">
    <source>
        <dbReference type="SAM" id="MobiDB-lite"/>
    </source>
</evidence>
<proteinExistence type="predicted"/>
<feature type="compositionally biased region" description="Basic and acidic residues" evidence="1">
    <location>
        <begin position="144"/>
        <end position="165"/>
    </location>
</feature>
<gene>
    <name evidence="2" type="ORF">BDV96DRAFT_355436</name>
</gene>
<feature type="region of interest" description="Disordered" evidence="1">
    <location>
        <begin position="126"/>
        <end position="200"/>
    </location>
</feature>
<evidence type="ECO:0000313" key="3">
    <source>
        <dbReference type="Proteomes" id="UP000799770"/>
    </source>
</evidence>
<dbReference type="AlphaFoldDB" id="A0A6A5YFU2"/>
<feature type="region of interest" description="Disordered" evidence="1">
    <location>
        <begin position="218"/>
        <end position="319"/>
    </location>
</feature>
<organism evidence="2 3">
    <name type="scientific">Lophiotrema nucula</name>
    <dbReference type="NCBI Taxonomy" id="690887"/>
    <lineage>
        <taxon>Eukaryota</taxon>
        <taxon>Fungi</taxon>
        <taxon>Dikarya</taxon>
        <taxon>Ascomycota</taxon>
        <taxon>Pezizomycotina</taxon>
        <taxon>Dothideomycetes</taxon>
        <taxon>Pleosporomycetidae</taxon>
        <taxon>Pleosporales</taxon>
        <taxon>Lophiotremataceae</taxon>
        <taxon>Lophiotrema</taxon>
    </lineage>
</organism>
<accession>A0A6A5YFU2</accession>
<feature type="region of interest" description="Disordered" evidence="1">
    <location>
        <begin position="375"/>
        <end position="406"/>
    </location>
</feature>
<protein>
    <submittedName>
        <fullName evidence="2">Uncharacterized protein</fullName>
    </submittedName>
</protein>
<feature type="compositionally biased region" description="Low complexity" evidence="1">
    <location>
        <begin position="181"/>
        <end position="197"/>
    </location>
</feature>
<feature type="compositionally biased region" description="Acidic residues" evidence="1">
    <location>
        <begin position="1"/>
        <end position="17"/>
    </location>
</feature>
<feature type="region of interest" description="Disordered" evidence="1">
    <location>
        <begin position="1"/>
        <end position="47"/>
    </location>
</feature>
<dbReference type="Proteomes" id="UP000799770">
    <property type="component" value="Unassembled WGS sequence"/>
</dbReference>
<feature type="compositionally biased region" description="Basic and acidic residues" evidence="1">
    <location>
        <begin position="223"/>
        <end position="236"/>
    </location>
</feature>
<feature type="compositionally biased region" description="Polar residues" evidence="1">
    <location>
        <begin position="300"/>
        <end position="311"/>
    </location>
</feature>
<feature type="compositionally biased region" description="Polar residues" evidence="1">
    <location>
        <begin position="266"/>
        <end position="289"/>
    </location>
</feature>
<keyword evidence="3" id="KW-1185">Reference proteome</keyword>
<reference evidence="2" key="1">
    <citation type="journal article" date="2020" name="Stud. Mycol.">
        <title>101 Dothideomycetes genomes: a test case for predicting lifestyles and emergence of pathogens.</title>
        <authorList>
            <person name="Haridas S."/>
            <person name="Albert R."/>
            <person name="Binder M."/>
            <person name="Bloem J."/>
            <person name="Labutti K."/>
            <person name="Salamov A."/>
            <person name="Andreopoulos B."/>
            <person name="Baker S."/>
            <person name="Barry K."/>
            <person name="Bills G."/>
            <person name="Bluhm B."/>
            <person name="Cannon C."/>
            <person name="Castanera R."/>
            <person name="Culley D."/>
            <person name="Daum C."/>
            <person name="Ezra D."/>
            <person name="Gonzalez J."/>
            <person name="Henrissat B."/>
            <person name="Kuo A."/>
            <person name="Liang C."/>
            <person name="Lipzen A."/>
            <person name="Lutzoni F."/>
            <person name="Magnuson J."/>
            <person name="Mondo S."/>
            <person name="Nolan M."/>
            <person name="Ohm R."/>
            <person name="Pangilinan J."/>
            <person name="Park H.-J."/>
            <person name="Ramirez L."/>
            <person name="Alfaro M."/>
            <person name="Sun H."/>
            <person name="Tritt A."/>
            <person name="Yoshinaga Y."/>
            <person name="Zwiers L.-H."/>
            <person name="Turgeon B."/>
            <person name="Goodwin S."/>
            <person name="Spatafora J."/>
            <person name="Crous P."/>
            <person name="Grigoriev I."/>
        </authorList>
    </citation>
    <scope>NUCLEOTIDE SEQUENCE</scope>
    <source>
        <strain evidence="2">CBS 627.86</strain>
    </source>
</reference>
<feature type="compositionally biased region" description="Polar residues" evidence="1">
    <location>
        <begin position="379"/>
        <end position="394"/>
    </location>
</feature>
<evidence type="ECO:0000313" key="2">
    <source>
        <dbReference type="EMBL" id="KAF2105803.1"/>
    </source>
</evidence>
<name>A0A6A5YFU2_9PLEO</name>
<sequence length="406" mass="44259">MSPYDGDDSGFENEQMDTIDLTNSSPEPSPRRYAVPHRSRATPAAQQTRLTDYVKVENQSNGPTRTAHAQGGANRIDHVYHIIRTTDPQAIQTVLFNLCKVSPALCGAVARGLAPHSTYAQSVIRGARQQPTSAPVDRPTGVKVEQRARPAYREPPMKSRFERKATQVKQEPLLNVKRESGGPPTTSVPSGSSTPRVPADKFYNVDYSSSEELLELPSLPKSVKKERAPSPARSDKSSSAAFSDVTPTIRRRTTATSLPLRPPSATPLQSTVDVRNEFTSARSTPNSLAKATALADPKLSEQSLLERPSSSSDEEPGTRLLVCNNCNQAIDESTSKICYYHPGHRRRTLPGAGPGSLRYDCCQQGVLSRGCELGRHATDSTSQTRPRAPSSFSPTLHRPTKAPRLR</sequence>